<dbReference type="EMBL" id="FN595231">
    <property type="protein sequence ID" value="CCB46897.1"/>
    <property type="molecule type" value="Genomic_DNA"/>
</dbReference>
<dbReference type="InParanoid" id="F6H3L0"/>
<evidence type="ECO:0000313" key="2">
    <source>
        <dbReference type="Proteomes" id="UP000009183"/>
    </source>
</evidence>
<keyword evidence="2" id="KW-1185">Reference proteome</keyword>
<gene>
    <name evidence="1" type="ordered locus">VIT_04s0008g07190</name>
</gene>
<dbReference type="PaxDb" id="29760-VIT_04s0008g07190.t01"/>
<protein>
    <submittedName>
        <fullName evidence="1">Uncharacterized protein</fullName>
    </submittedName>
</protein>
<sequence>MSPRSPKAYQVLAILENPTLKSPTRGSQGIHGHSLSFHCHLPSSLLFSSSVFLMLCERYTRLRSRRGQRRISFHSCKFTAAKEQMLGICQRRISRASNNTKIWAMLWIRPLPTSQSSGNLWPR</sequence>
<proteinExistence type="predicted"/>
<evidence type="ECO:0000313" key="1">
    <source>
        <dbReference type="EMBL" id="CCB46897.1"/>
    </source>
</evidence>
<reference evidence="2" key="1">
    <citation type="journal article" date="2007" name="Nature">
        <title>The grapevine genome sequence suggests ancestral hexaploidization in major angiosperm phyla.</title>
        <authorList>
            <consortium name="The French-Italian Public Consortium for Grapevine Genome Characterization."/>
            <person name="Jaillon O."/>
            <person name="Aury J.-M."/>
            <person name="Noel B."/>
            <person name="Policriti A."/>
            <person name="Clepet C."/>
            <person name="Casagrande A."/>
            <person name="Choisne N."/>
            <person name="Aubourg S."/>
            <person name="Vitulo N."/>
            <person name="Jubin C."/>
            <person name="Vezzi A."/>
            <person name="Legeai F."/>
            <person name="Hugueney P."/>
            <person name="Dasilva C."/>
            <person name="Horner D."/>
            <person name="Mica E."/>
            <person name="Jublot D."/>
            <person name="Poulain J."/>
            <person name="Bruyere C."/>
            <person name="Billault A."/>
            <person name="Segurens B."/>
            <person name="Gouyvenoux M."/>
            <person name="Ugarte E."/>
            <person name="Cattonaro F."/>
            <person name="Anthouard V."/>
            <person name="Vico V."/>
            <person name="Del Fabbro C."/>
            <person name="Alaux M."/>
            <person name="Di Gaspero G."/>
            <person name="Dumas V."/>
            <person name="Felice N."/>
            <person name="Paillard S."/>
            <person name="Juman I."/>
            <person name="Moroldo M."/>
            <person name="Scalabrin S."/>
            <person name="Canaguier A."/>
            <person name="Le Clainche I."/>
            <person name="Malacrida G."/>
            <person name="Durand E."/>
            <person name="Pesole G."/>
            <person name="Laucou V."/>
            <person name="Chatelet P."/>
            <person name="Merdinoglu D."/>
            <person name="Delledonne M."/>
            <person name="Pezzotti M."/>
            <person name="Lecharny A."/>
            <person name="Scarpelli C."/>
            <person name="Artiguenave F."/>
            <person name="Pe M.E."/>
            <person name="Valle G."/>
            <person name="Morgante M."/>
            <person name="Caboche M."/>
            <person name="Adam-Blondon A.-F."/>
            <person name="Weissenbach J."/>
            <person name="Quetier F."/>
            <person name="Wincker P."/>
        </authorList>
    </citation>
    <scope>NUCLEOTIDE SEQUENCE [LARGE SCALE GENOMIC DNA]</scope>
    <source>
        <strain evidence="2">cv. Pinot noir / PN40024</strain>
    </source>
</reference>
<name>F6H3L0_VITVI</name>
<dbReference type="AlphaFoldDB" id="F6H3L0"/>
<accession>F6H3L0</accession>
<dbReference type="Proteomes" id="UP000009183">
    <property type="component" value="Chromosome 4"/>
</dbReference>
<dbReference type="HOGENOM" id="CLU_2019439_0_0_1"/>
<organism evidence="1 2">
    <name type="scientific">Vitis vinifera</name>
    <name type="common">Grape</name>
    <dbReference type="NCBI Taxonomy" id="29760"/>
    <lineage>
        <taxon>Eukaryota</taxon>
        <taxon>Viridiplantae</taxon>
        <taxon>Streptophyta</taxon>
        <taxon>Embryophyta</taxon>
        <taxon>Tracheophyta</taxon>
        <taxon>Spermatophyta</taxon>
        <taxon>Magnoliopsida</taxon>
        <taxon>eudicotyledons</taxon>
        <taxon>Gunneridae</taxon>
        <taxon>Pentapetalae</taxon>
        <taxon>rosids</taxon>
        <taxon>Vitales</taxon>
        <taxon>Vitaceae</taxon>
        <taxon>Viteae</taxon>
        <taxon>Vitis</taxon>
    </lineage>
</organism>